<dbReference type="Proteomes" id="UP000195442">
    <property type="component" value="Unassembled WGS sequence"/>
</dbReference>
<proteinExistence type="predicted"/>
<organism evidence="1 2">
    <name type="scientific">Crenothrix polyspora</name>
    <dbReference type="NCBI Taxonomy" id="360316"/>
    <lineage>
        <taxon>Bacteria</taxon>
        <taxon>Pseudomonadati</taxon>
        <taxon>Pseudomonadota</taxon>
        <taxon>Gammaproteobacteria</taxon>
        <taxon>Methylococcales</taxon>
        <taxon>Crenotrichaceae</taxon>
        <taxon>Crenothrix</taxon>
    </lineage>
</organism>
<evidence type="ECO:0000313" key="1">
    <source>
        <dbReference type="EMBL" id="SJM89500.1"/>
    </source>
</evidence>
<keyword evidence="2" id="KW-1185">Reference proteome</keyword>
<name>A0A1R4H0C6_9GAMM</name>
<sequence length="55" mass="6316">MGNYSGDVKKSTENTKNTEKCGCFVVKKIINENFLCLLCFPWIDKNAVPIFWKAE</sequence>
<reference evidence="2" key="1">
    <citation type="submission" date="2017-02" db="EMBL/GenBank/DDBJ databases">
        <authorList>
            <person name="Daims H."/>
        </authorList>
    </citation>
    <scope>NUCLEOTIDE SEQUENCE [LARGE SCALE GENOMIC DNA]</scope>
</reference>
<protein>
    <submittedName>
        <fullName evidence="1">Uncharacterized protein</fullName>
    </submittedName>
</protein>
<gene>
    <name evidence="1" type="ORF">CRENPOLYSF2_1190002</name>
</gene>
<accession>A0A1R4H0C6</accession>
<evidence type="ECO:0000313" key="2">
    <source>
        <dbReference type="Proteomes" id="UP000195442"/>
    </source>
</evidence>
<dbReference type="EMBL" id="FUKJ01000023">
    <property type="protein sequence ID" value="SJM89500.1"/>
    <property type="molecule type" value="Genomic_DNA"/>
</dbReference>
<dbReference type="AlphaFoldDB" id="A0A1R4H0C6"/>